<organism evidence="1 2">
    <name type="scientific">Rubus argutus</name>
    <name type="common">Southern blackberry</name>
    <dbReference type="NCBI Taxonomy" id="59490"/>
    <lineage>
        <taxon>Eukaryota</taxon>
        <taxon>Viridiplantae</taxon>
        <taxon>Streptophyta</taxon>
        <taxon>Embryophyta</taxon>
        <taxon>Tracheophyta</taxon>
        <taxon>Spermatophyta</taxon>
        <taxon>Magnoliopsida</taxon>
        <taxon>eudicotyledons</taxon>
        <taxon>Gunneridae</taxon>
        <taxon>Pentapetalae</taxon>
        <taxon>rosids</taxon>
        <taxon>fabids</taxon>
        <taxon>Rosales</taxon>
        <taxon>Rosaceae</taxon>
        <taxon>Rosoideae</taxon>
        <taxon>Rosoideae incertae sedis</taxon>
        <taxon>Rubus</taxon>
    </lineage>
</organism>
<dbReference type="EMBL" id="JBEDUW010000007">
    <property type="protein sequence ID" value="KAK9912268.1"/>
    <property type="molecule type" value="Genomic_DNA"/>
</dbReference>
<evidence type="ECO:0000313" key="2">
    <source>
        <dbReference type="Proteomes" id="UP001457282"/>
    </source>
</evidence>
<sequence>MAAWIEQIGQGSGHSSGAGVRRWKGGLVNWVHGYGEGCGDFAGEVVSTTLARAVGDEVGIGQSGIGDGCGGVLAVLIGCGLFASEGLAGCSVGDGEVILGMINGEAVRGLWNGHGFVFVVLLCFAAAKRYGSLMAAWCLRRQQEIDGLGMAVLKWYGEGTGWALAGFGGDMDEDITINHCSRAFINGEARQPWVCREGWALDFGVDGLRTMVIRGKSRERLHGMVLWAMRCGADLIACGFWLRFRKHGLMGVCSGCFRV</sequence>
<name>A0AAW1VV95_RUBAR</name>
<protein>
    <submittedName>
        <fullName evidence="1">Uncharacterized protein</fullName>
    </submittedName>
</protein>
<keyword evidence="2" id="KW-1185">Reference proteome</keyword>
<reference evidence="1 2" key="1">
    <citation type="journal article" date="2023" name="G3 (Bethesda)">
        <title>A chromosome-length genome assembly and annotation of blackberry (Rubus argutus, cv. 'Hillquist').</title>
        <authorList>
            <person name="Bruna T."/>
            <person name="Aryal R."/>
            <person name="Dudchenko O."/>
            <person name="Sargent D.J."/>
            <person name="Mead D."/>
            <person name="Buti M."/>
            <person name="Cavallini A."/>
            <person name="Hytonen T."/>
            <person name="Andres J."/>
            <person name="Pham M."/>
            <person name="Weisz D."/>
            <person name="Mascagni F."/>
            <person name="Usai G."/>
            <person name="Natali L."/>
            <person name="Bassil N."/>
            <person name="Fernandez G.E."/>
            <person name="Lomsadze A."/>
            <person name="Armour M."/>
            <person name="Olukolu B."/>
            <person name="Poorten T."/>
            <person name="Britton C."/>
            <person name="Davik J."/>
            <person name="Ashrafi H."/>
            <person name="Aiden E.L."/>
            <person name="Borodovsky M."/>
            <person name="Worthington M."/>
        </authorList>
    </citation>
    <scope>NUCLEOTIDE SEQUENCE [LARGE SCALE GENOMIC DNA]</scope>
    <source>
        <strain evidence="1">PI 553951</strain>
    </source>
</reference>
<dbReference type="Proteomes" id="UP001457282">
    <property type="component" value="Unassembled WGS sequence"/>
</dbReference>
<gene>
    <name evidence="1" type="ORF">M0R45_036139</name>
</gene>
<evidence type="ECO:0000313" key="1">
    <source>
        <dbReference type="EMBL" id="KAK9912268.1"/>
    </source>
</evidence>
<comment type="caution">
    <text evidence="1">The sequence shown here is derived from an EMBL/GenBank/DDBJ whole genome shotgun (WGS) entry which is preliminary data.</text>
</comment>
<accession>A0AAW1VV95</accession>
<dbReference type="AlphaFoldDB" id="A0AAW1VV95"/>
<proteinExistence type="predicted"/>